<protein>
    <recommendedName>
        <fullName evidence="4">Aspartyl/asparaginy/proline hydroxylase domain-containing protein</fullName>
    </recommendedName>
</protein>
<dbReference type="Gene3D" id="1.25.40.10">
    <property type="entry name" value="Tetratricopeptide repeat domain"/>
    <property type="match status" value="1"/>
</dbReference>
<keyword evidence="6" id="KW-1185">Reference proteome</keyword>
<proteinExistence type="inferred from homology"/>
<dbReference type="InterPro" id="IPR051821">
    <property type="entry name" value="Asp/Asn_beta-hydroxylase"/>
</dbReference>
<evidence type="ECO:0000256" key="2">
    <source>
        <dbReference type="ARBA" id="ARBA00022964"/>
    </source>
</evidence>
<comment type="similarity">
    <text evidence="1">Belongs to the aspartyl/asparaginyl beta-hydroxylase family.</text>
</comment>
<dbReference type="PANTHER" id="PTHR46332:SF5">
    <property type="entry name" value="ASPARTATE BETA-HYDROXYLASE DOMAIN CONTAINING 2"/>
    <property type="match status" value="1"/>
</dbReference>
<feature type="domain" description="Aspartyl/asparaginy/proline hydroxylase" evidence="4">
    <location>
        <begin position="217"/>
        <end position="381"/>
    </location>
</feature>
<dbReference type="SUPFAM" id="SSF48452">
    <property type="entry name" value="TPR-like"/>
    <property type="match status" value="1"/>
</dbReference>
<dbReference type="Gene3D" id="2.60.120.330">
    <property type="entry name" value="B-lactam Antibiotic, Isopenicillin N Synthase, Chain"/>
    <property type="match status" value="1"/>
</dbReference>
<sequence>MRQQGQTQRERALLDRAIAAHPADPAIHNAHGLRALSDQAFDVAITSFTNAVAADPTEPALRLNLAAAYRAKGDVGGERQSLQDTLDLDQLHFMARLRLAELLQREGELSGAAPHWSAVLQIARNAAERSDAILEIERRASRFLDEHNAAYAQALDVELGAPLAEAATSDRFKACAEYTLGRRKIYHNVCAGVHFPFLPADEFFDRAHFPWLAELEAATPQIRAEALALIANGASAIRPYVRLDAGTPQNKWSSLDDSPEWSACFLWEQGAQNEAICALCPDTASALARVPQTQLPGKAPSAFFSILQANGKIPPHTGVTNTRAIVHLPLVVPDGCGFRVGGETRAWREGEAFVFDDTIEHEAWNHSDQHRVVLIFDVWNPHLTVAEQEHLKKLFAVADRRTSPEAFGT</sequence>
<dbReference type="InterPro" id="IPR027443">
    <property type="entry name" value="IPNS-like_sf"/>
</dbReference>
<keyword evidence="2" id="KW-0223">Dioxygenase</keyword>
<dbReference type="SUPFAM" id="SSF51197">
    <property type="entry name" value="Clavaminate synthase-like"/>
    <property type="match status" value="1"/>
</dbReference>
<evidence type="ECO:0000259" key="4">
    <source>
        <dbReference type="Pfam" id="PF05118"/>
    </source>
</evidence>
<evidence type="ECO:0000256" key="3">
    <source>
        <dbReference type="ARBA" id="ARBA00023002"/>
    </source>
</evidence>
<gene>
    <name evidence="5" type="ORF">GCM10011395_19660</name>
</gene>
<evidence type="ECO:0000313" key="5">
    <source>
        <dbReference type="EMBL" id="GGA49385.1"/>
    </source>
</evidence>
<dbReference type="EMBL" id="BMDW01000010">
    <property type="protein sequence ID" value="GGA49385.1"/>
    <property type="molecule type" value="Genomic_DNA"/>
</dbReference>
<dbReference type="PANTHER" id="PTHR46332">
    <property type="entry name" value="ASPARTATE BETA-HYDROXYLASE DOMAIN-CONTAINING PROTEIN 2"/>
    <property type="match status" value="1"/>
</dbReference>
<comment type="caution">
    <text evidence="5">The sequence shown here is derived from an EMBL/GenBank/DDBJ whole genome shotgun (WGS) entry which is preliminary data.</text>
</comment>
<organism evidence="5 6">
    <name type="scientific">Sphingomonas psychrolutea</name>
    <dbReference type="NCBI Taxonomy" id="1259676"/>
    <lineage>
        <taxon>Bacteria</taxon>
        <taxon>Pseudomonadati</taxon>
        <taxon>Pseudomonadota</taxon>
        <taxon>Alphaproteobacteria</taxon>
        <taxon>Sphingomonadales</taxon>
        <taxon>Sphingomonadaceae</taxon>
        <taxon>Sphingomonas</taxon>
    </lineage>
</organism>
<evidence type="ECO:0000256" key="1">
    <source>
        <dbReference type="ARBA" id="ARBA00007730"/>
    </source>
</evidence>
<keyword evidence="3" id="KW-0560">Oxidoreductase</keyword>
<dbReference type="InterPro" id="IPR007803">
    <property type="entry name" value="Asp/Arg/Pro-Hydrxlase"/>
</dbReference>
<accession>A0ABQ1GSA0</accession>
<dbReference type="InterPro" id="IPR011990">
    <property type="entry name" value="TPR-like_helical_dom_sf"/>
</dbReference>
<reference evidence="6" key="1">
    <citation type="journal article" date="2019" name="Int. J. Syst. Evol. Microbiol.">
        <title>The Global Catalogue of Microorganisms (GCM) 10K type strain sequencing project: providing services to taxonomists for standard genome sequencing and annotation.</title>
        <authorList>
            <consortium name="The Broad Institute Genomics Platform"/>
            <consortium name="The Broad Institute Genome Sequencing Center for Infectious Disease"/>
            <person name="Wu L."/>
            <person name="Ma J."/>
        </authorList>
    </citation>
    <scope>NUCLEOTIDE SEQUENCE [LARGE SCALE GENOMIC DNA]</scope>
    <source>
        <strain evidence="6">CGMCC 1.10106</strain>
    </source>
</reference>
<evidence type="ECO:0000313" key="6">
    <source>
        <dbReference type="Proteomes" id="UP000618591"/>
    </source>
</evidence>
<dbReference type="Pfam" id="PF05118">
    <property type="entry name" value="Asp_Arg_Hydrox"/>
    <property type="match status" value="1"/>
</dbReference>
<dbReference type="Proteomes" id="UP000618591">
    <property type="component" value="Unassembled WGS sequence"/>
</dbReference>
<name>A0ABQ1GSA0_9SPHN</name>